<keyword evidence="1" id="KW-0812">Transmembrane</keyword>
<gene>
    <name evidence="2" type="ORF">EVG15_00295</name>
</gene>
<evidence type="ECO:0000256" key="1">
    <source>
        <dbReference type="SAM" id="Phobius"/>
    </source>
</evidence>
<evidence type="ECO:0000313" key="3">
    <source>
        <dbReference type="Proteomes" id="UP000319296"/>
    </source>
</evidence>
<name>A0A519BQ14_9DELT</name>
<reference evidence="2 3" key="1">
    <citation type="journal article" date="2019" name="ISME J.">
        <title>Insights into ecological role of a new deltaproteobacterial order Candidatus Acidulodesulfobacterales by metagenomics and metatranscriptomics.</title>
        <authorList>
            <person name="Tan S."/>
            <person name="Liu J."/>
            <person name="Fang Y."/>
            <person name="Hedlund B.P."/>
            <person name="Lian Z.H."/>
            <person name="Huang L.Y."/>
            <person name="Li J.T."/>
            <person name="Huang L.N."/>
            <person name="Li W.J."/>
            <person name="Jiang H.C."/>
            <person name="Dong H.L."/>
            <person name="Shu W.S."/>
        </authorList>
    </citation>
    <scope>NUCLEOTIDE SEQUENCE [LARGE SCALE GENOMIC DNA]</scope>
    <source>
        <strain evidence="2">AP1</strain>
    </source>
</reference>
<feature type="transmembrane region" description="Helical" evidence="1">
    <location>
        <begin position="32"/>
        <end position="49"/>
    </location>
</feature>
<sequence>MDIDKKIILDIKAIFSALFSIGLNLWKNKLKIGKWLAIILVLFLLYRVYKILTIHHVAIQNHVVSKIIRVKKSGYYRLAVYIKPKTVYFHKRRILAETKNLQALQDLTVHHYLYAYKPKILLSKKNIAKFKKDRYRHLIYRAKITGKGSSPFVLFYVSFSNPDLPDRIIYTPVNIPVKNVLRNYTELGKFRNNGYIELTKNPNKKKPEVSLTKFLYLYPQFTIKGKVKYVKAYIKYKIKHKVYFSRRFNLPSKGLINLYGILKNKKIKRWRDANIIKIYFIVKKYKKIKGSVKFINLGLIYPNYLPLKKAFESFVYKRYFTRFIQTSRLFNKILLKNIRQAKKNGAFVSKKIIKQVLIHNILNEIFLVDYNIKIKHIGSIKNKIVRHFYRFVYKKYLTEQNFFSPLLSYFNKPRHFYKNILIPIGSKGVRIKTRKEFNGNTSYYNKTTYISVHFNKLKLYKYWPAHKHILRGILKKYNLSANNSSPKSFVVRGNNDDYWHGKHYYRRYPVLKGLRIFAFDKKINKISGYFYYKSLPVQYPEFLSFSKNTQLYNEDKINFFNLIENKFTYKNQLKLINSFNLNPSGFLKKPLFTLITLKNQEIINIVKKNKKIKQIGSGLVDDSFYPVTNITTYNTRRFILNFININISKMRYGLIRFYINGGYNEKLAKNFKKLQCLLVNFNKTQKIKVPVKYYLLNDNLFFILNLKNINLKNVNKIIISFKQKQIAIPYGYNFRVNKNIYLIHYAKMHITSLNHIIKNDPVFKLNNKKIFLKNYALSLKKINDIFKNDGSFISQKIYIYLKQGNYNIAKVPNEIFKIKIASLEKIKHNKINYVKKSNLNKTNKIKPGKQIKQK</sequence>
<organism evidence="2 3">
    <name type="scientific">Candidatus Acididesulfobacter diazotrophicus</name>
    <dbReference type="NCBI Taxonomy" id="2597226"/>
    <lineage>
        <taxon>Bacteria</taxon>
        <taxon>Deltaproteobacteria</taxon>
        <taxon>Candidatus Acidulodesulfobacterales</taxon>
        <taxon>Candidatus Acididesulfobacter</taxon>
    </lineage>
</organism>
<dbReference type="AlphaFoldDB" id="A0A519BQ14"/>
<proteinExistence type="predicted"/>
<dbReference type="Proteomes" id="UP000319296">
    <property type="component" value="Unassembled WGS sequence"/>
</dbReference>
<accession>A0A519BQ14</accession>
<comment type="caution">
    <text evidence="2">The sequence shown here is derived from an EMBL/GenBank/DDBJ whole genome shotgun (WGS) entry which is preliminary data.</text>
</comment>
<protein>
    <submittedName>
        <fullName evidence="2">Uncharacterized protein</fullName>
    </submittedName>
</protein>
<keyword evidence="1" id="KW-0472">Membrane</keyword>
<evidence type="ECO:0000313" key="2">
    <source>
        <dbReference type="EMBL" id="RZD19362.1"/>
    </source>
</evidence>
<keyword evidence="1" id="KW-1133">Transmembrane helix</keyword>
<dbReference type="EMBL" id="SGBB01000001">
    <property type="protein sequence ID" value="RZD19362.1"/>
    <property type="molecule type" value="Genomic_DNA"/>
</dbReference>